<dbReference type="Pfam" id="PF00107">
    <property type="entry name" value="ADH_zinc_N"/>
    <property type="match status" value="1"/>
</dbReference>
<dbReference type="Pfam" id="PF08240">
    <property type="entry name" value="ADH_N"/>
    <property type="match status" value="1"/>
</dbReference>
<keyword evidence="6" id="KW-0560">Oxidoreductase</keyword>
<accession>A0A932I1U0</accession>
<dbReference type="InterPro" id="IPR013154">
    <property type="entry name" value="ADH-like_N"/>
</dbReference>
<evidence type="ECO:0000256" key="2">
    <source>
        <dbReference type="ARBA" id="ARBA00008072"/>
    </source>
</evidence>
<feature type="domain" description="Enoyl reductase (ER)" evidence="8">
    <location>
        <begin position="14"/>
        <end position="350"/>
    </location>
</feature>
<dbReference type="InterPro" id="IPR011032">
    <property type="entry name" value="GroES-like_sf"/>
</dbReference>
<protein>
    <recommendedName>
        <fullName evidence="3">alcohol dehydrogenase</fullName>
        <ecNumber evidence="3">1.1.1.1</ecNumber>
    </recommendedName>
</protein>
<evidence type="ECO:0000256" key="1">
    <source>
        <dbReference type="ARBA" id="ARBA00001947"/>
    </source>
</evidence>
<dbReference type="InterPro" id="IPR020843">
    <property type="entry name" value="ER"/>
</dbReference>
<dbReference type="Proteomes" id="UP000782312">
    <property type="component" value="Unassembled WGS sequence"/>
</dbReference>
<evidence type="ECO:0000256" key="4">
    <source>
        <dbReference type="ARBA" id="ARBA00022723"/>
    </source>
</evidence>
<evidence type="ECO:0000256" key="3">
    <source>
        <dbReference type="ARBA" id="ARBA00013190"/>
    </source>
</evidence>
<proteinExistence type="inferred from homology"/>
<dbReference type="Gene3D" id="3.90.180.10">
    <property type="entry name" value="Medium-chain alcohol dehydrogenases, catalytic domain"/>
    <property type="match status" value="1"/>
</dbReference>
<evidence type="ECO:0000259" key="8">
    <source>
        <dbReference type="SMART" id="SM00829"/>
    </source>
</evidence>
<name>A0A932I1U0_UNCTE</name>
<evidence type="ECO:0000256" key="7">
    <source>
        <dbReference type="RuleBase" id="RU361277"/>
    </source>
</evidence>
<dbReference type="PROSITE" id="PS00059">
    <property type="entry name" value="ADH_ZINC"/>
    <property type="match status" value="1"/>
</dbReference>
<dbReference type="SUPFAM" id="SSF50129">
    <property type="entry name" value="GroES-like"/>
    <property type="match status" value="1"/>
</dbReference>
<dbReference type="PANTHER" id="PTHR42940">
    <property type="entry name" value="ALCOHOL DEHYDROGENASE 1-RELATED"/>
    <property type="match status" value="1"/>
</dbReference>
<dbReference type="EC" id="1.1.1.1" evidence="3"/>
<gene>
    <name evidence="9" type="ORF">HYZ11_16170</name>
</gene>
<organism evidence="9 10">
    <name type="scientific">Tectimicrobiota bacterium</name>
    <dbReference type="NCBI Taxonomy" id="2528274"/>
    <lineage>
        <taxon>Bacteria</taxon>
        <taxon>Pseudomonadati</taxon>
        <taxon>Nitrospinota/Tectimicrobiota group</taxon>
        <taxon>Candidatus Tectimicrobiota</taxon>
    </lineage>
</organism>
<dbReference type="AlphaFoldDB" id="A0A932I1U0"/>
<evidence type="ECO:0000313" key="9">
    <source>
        <dbReference type="EMBL" id="MBI3129143.1"/>
    </source>
</evidence>
<dbReference type="SUPFAM" id="SSF51735">
    <property type="entry name" value="NAD(P)-binding Rossmann-fold domains"/>
    <property type="match status" value="1"/>
</dbReference>
<evidence type="ECO:0000313" key="10">
    <source>
        <dbReference type="Proteomes" id="UP000782312"/>
    </source>
</evidence>
<evidence type="ECO:0000256" key="5">
    <source>
        <dbReference type="ARBA" id="ARBA00022833"/>
    </source>
</evidence>
<sequence>MPETMRAMRIHELGGSFKLETVPVPRPGPNEALIRLRATGLGLTLVIMRKTPGLISHYPRTMGHEIAGEVVEMGSEVQVVRPGDLVTAHFYLTCHNCNFCRSGRETLCPDFRGYVGLAHDGGYAEYMTLPAVNLCKIPEGVSALDACVAADAICTPYHNCVAEAQIKPGDQVAIVGAGGGVAIHAVQMAQVCGGHVIGVDVSEKKLETVSRLGAFAVVNPSKNDPVEEILSLTQGKGVDAYIDYVATRQTLEAGLACLARGGKLVIVGFRPPAAYKGVSPSFTVDPLELLSRGQEIHGSRYCSMLELRQSLELVRQGRIKPVVTETFKLEETEKGFQMLEKNEITGRAAVVFG</sequence>
<comment type="similarity">
    <text evidence="2 7">Belongs to the zinc-containing alcohol dehydrogenase family.</text>
</comment>
<dbReference type="InterPro" id="IPR013149">
    <property type="entry name" value="ADH-like_C"/>
</dbReference>
<comment type="cofactor">
    <cofactor evidence="1 7">
        <name>Zn(2+)</name>
        <dbReference type="ChEBI" id="CHEBI:29105"/>
    </cofactor>
</comment>
<dbReference type="CDD" id="cd08254">
    <property type="entry name" value="hydroxyacyl_CoA_DH"/>
    <property type="match status" value="1"/>
</dbReference>
<dbReference type="EMBL" id="JACPUR010000038">
    <property type="protein sequence ID" value="MBI3129143.1"/>
    <property type="molecule type" value="Genomic_DNA"/>
</dbReference>
<dbReference type="InterPro" id="IPR002328">
    <property type="entry name" value="ADH_Zn_CS"/>
</dbReference>
<dbReference type="GO" id="GO:0004022">
    <property type="term" value="F:alcohol dehydrogenase (NAD+) activity"/>
    <property type="evidence" value="ECO:0007669"/>
    <property type="project" value="UniProtKB-EC"/>
</dbReference>
<keyword evidence="5 7" id="KW-0862">Zinc</keyword>
<keyword evidence="4 7" id="KW-0479">Metal-binding</keyword>
<dbReference type="PANTHER" id="PTHR42940:SF8">
    <property type="entry name" value="VACUOLAR PROTEIN SORTING-ASSOCIATED PROTEIN 11"/>
    <property type="match status" value="1"/>
</dbReference>
<dbReference type="SMART" id="SM00829">
    <property type="entry name" value="PKS_ER"/>
    <property type="match status" value="1"/>
</dbReference>
<dbReference type="InterPro" id="IPR036291">
    <property type="entry name" value="NAD(P)-bd_dom_sf"/>
</dbReference>
<comment type="caution">
    <text evidence="9">The sequence shown here is derived from an EMBL/GenBank/DDBJ whole genome shotgun (WGS) entry which is preliminary data.</text>
</comment>
<reference evidence="9" key="1">
    <citation type="submission" date="2020-07" db="EMBL/GenBank/DDBJ databases">
        <title>Huge and variable diversity of episymbiotic CPR bacteria and DPANN archaea in groundwater ecosystems.</title>
        <authorList>
            <person name="He C.Y."/>
            <person name="Keren R."/>
            <person name="Whittaker M."/>
            <person name="Farag I.F."/>
            <person name="Doudna J."/>
            <person name="Cate J.H.D."/>
            <person name="Banfield J.F."/>
        </authorList>
    </citation>
    <scope>NUCLEOTIDE SEQUENCE</scope>
    <source>
        <strain evidence="9">NC_groundwater_763_Ag_S-0.2um_68_21</strain>
    </source>
</reference>
<evidence type="ECO:0000256" key="6">
    <source>
        <dbReference type="ARBA" id="ARBA00023002"/>
    </source>
</evidence>
<dbReference type="GO" id="GO:0008270">
    <property type="term" value="F:zinc ion binding"/>
    <property type="evidence" value="ECO:0007669"/>
    <property type="project" value="InterPro"/>
</dbReference>